<evidence type="ECO:0000256" key="1">
    <source>
        <dbReference type="ARBA" id="ARBA00001974"/>
    </source>
</evidence>
<dbReference type="EMBL" id="CP007536">
    <property type="protein sequence ID" value="AIC15505.1"/>
    <property type="molecule type" value="Genomic_DNA"/>
</dbReference>
<evidence type="ECO:0000313" key="20">
    <source>
        <dbReference type="EMBL" id="AIC15505.1"/>
    </source>
</evidence>
<dbReference type="GO" id="GO:0050787">
    <property type="term" value="P:detoxification of mercury ion"/>
    <property type="evidence" value="ECO:0007669"/>
    <property type="project" value="InterPro"/>
</dbReference>
<dbReference type="PROSITE" id="PS00076">
    <property type="entry name" value="PYRIDINE_REDOX_1"/>
    <property type="match status" value="1"/>
</dbReference>
<dbReference type="Pfam" id="PF07992">
    <property type="entry name" value="Pyr_redox_2"/>
    <property type="match status" value="1"/>
</dbReference>
<evidence type="ECO:0000256" key="3">
    <source>
        <dbReference type="ARBA" id="ARBA00011738"/>
    </source>
</evidence>
<dbReference type="InterPro" id="IPR016156">
    <property type="entry name" value="FAD/NAD-linked_Rdtase_dimer_sf"/>
</dbReference>
<dbReference type="InterPro" id="IPR012999">
    <property type="entry name" value="Pyr_OxRdtase_I_AS"/>
</dbReference>
<evidence type="ECO:0000256" key="14">
    <source>
        <dbReference type="ARBA" id="ARBA00023284"/>
    </source>
</evidence>
<evidence type="ECO:0000256" key="12">
    <source>
        <dbReference type="ARBA" id="ARBA00023002"/>
    </source>
</evidence>
<keyword evidence="6" id="KW-0475">Mercuric resistance</keyword>
<evidence type="ECO:0000256" key="17">
    <source>
        <dbReference type="RuleBase" id="RU003691"/>
    </source>
</evidence>
<evidence type="ECO:0000256" key="13">
    <source>
        <dbReference type="ARBA" id="ARBA00023157"/>
    </source>
</evidence>
<keyword evidence="9 17" id="KW-0274">FAD</keyword>
<dbReference type="Pfam" id="PF02852">
    <property type="entry name" value="Pyr_redox_dim"/>
    <property type="match status" value="1"/>
</dbReference>
<accession>A0A060HJR6</accession>
<evidence type="ECO:0000313" key="21">
    <source>
        <dbReference type="Proteomes" id="UP000027093"/>
    </source>
</evidence>
<comment type="catalytic activity">
    <reaction evidence="16">
        <text>Hg + NADP(+) + H(+) = Hg(2+) + NADPH</text>
        <dbReference type="Rhea" id="RHEA:23856"/>
        <dbReference type="ChEBI" id="CHEBI:15378"/>
        <dbReference type="ChEBI" id="CHEBI:16170"/>
        <dbReference type="ChEBI" id="CHEBI:16793"/>
        <dbReference type="ChEBI" id="CHEBI:57783"/>
        <dbReference type="ChEBI" id="CHEBI:58349"/>
        <dbReference type="EC" id="1.16.1.1"/>
    </reaction>
</comment>
<evidence type="ECO:0000256" key="8">
    <source>
        <dbReference type="ARBA" id="ARBA00022723"/>
    </source>
</evidence>
<evidence type="ECO:0000256" key="11">
    <source>
        <dbReference type="ARBA" id="ARBA00022914"/>
    </source>
</evidence>
<dbReference type="PIRSF" id="PIRSF000350">
    <property type="entry name" value="Mercury_reductase_MerA"/>
    <property type="match status" value="1"/>
</dbReference>
<dbReference type="GO" id="GO:0050660">
    <property type="term" value="F:flavin adenine dinucleotide binding"/>
    <property type="evidence" value="ECO:0007669"/>
    <property type="project" value="InterPro"/>
</dbReference>
<dbReference type="PRINTS" id="PR00411">
    <property type="entry name" value="PNDRDTASEI"/>
</dbReference>
<dbReference type="GO" id="GO:0016668">
    <property type="term" value="F:oxidoreductase activity, acting on a sulfur group of donors, NAD(P) as acceptor"/>
    <property type="evidence" value="ECO:0007669"/>
    <property type="project" value="InterPro"/>
</dbReference>
<dbReference type="InterPro" id="IPR001100">
    <property type="entry name" value="Pyr_nuc-diS_OxRdtase"/>
</dbReference>
<keyword evidence="10" id="KW-0521">NADP</keyword>
<dbReference type="OrthoDB" id="27922at2157"/>
<evidence type="ECO:0000256" key="2">
    <source>
        <dbReference type="ARBA" id="ARBA00007532"/>
    </source>
</evidence>
<dbReference type="KEGG" id="nvn:NVIE_012710"/>
<evidence type="ECO:0000259" key="19">
    <source>
        <dbReference type="Pfam" id="PF07992"/>
    </source>
</evidence>
<reference evidence="20 21" key="1">
    <citation type="journal article" date="2014" name="Int. J. Syst. Evol. Microbiol.">
        <title>Nitrososphaera viennensis gen. nov., sp. nov., an aerobic and mesophilic, ammonia-oxidizing archaeon from soil and a member of the archaeal phylum Thaumarchaeota.</title>
        <authorList>
            <person name="Stieglmeier M."/>
            <person name="Klingl A."/>
            <person name="Alves R.J."/>
            <person name="Rittmann S.K."/>
            <person name="Melcher M."/>
            <person name="Leisch N."/>
            <person name="Schleper C."/>
        </authorList>
    </citation>
    <scope>NUCLEOTIDE SEQUENCE [LARGE SCALE GENOMIC DNA]</scope>
    <source>
        <strain evidence="20">EN76</strain>
    </source>
</reference>
<keyword evidence="8" id="KW-0479">Metal-binding</keyword>
<dbReference type="PANTHER" id="PTHR43014">
    <property type="entry name" value="MERCURIC REDUCTASE"/>
    <property type="match status" value="1"/>
</dbReference>
<dbReference type="GO" id="GO:0045340">
    <property type="term" value="F:mercury ion binding"/>
    <property type="evidence" value="ECO:0007669"/>
    <property type="project" value="InterPro"/>
</dbReference>
<dbReference type="Gene3D" id="3.50.50.60">
    <property type="entry name" value="FAD/NAD(P)-binding domain"/>
    <property type="match status" value="2"/>
</dbReference>
<evidence type="ECO:0000256" key="6">
    <source>
        <dbReference type="ARBA" id="ARBA00022466"/>
    </source>
</evidence>
<dbReference type="GO" id="GO:0050661">
    <property type="term" value="F:NADP binding"/>
    <property type="evidence" value="ECO:0007669"/>
    <property type="project" value="InterPro"/>
</dbReference>
<evidence type="ECO:0000256" key="15">
    <source>
        <dbReference type="ARBA" id="ARBA00031725"/>
    </source>
</evidence>
<keyword evidence="13" id="KW-1015">Disulfide bond</keyword>
<dbReference type="PRINTS" id="PR00368">
    <property type="entry name" value="FADPNR"/>
</dbReference>
<evidence type="ECO:0000256" key="7">
    <source>
        <dbReference type="ARBA" id="ARBA00022630"/>
    </source>
</evidence>
<dbReference type="AlphaFoldDB" id="A0A060HJR6"/>
<dbReference type="SUPFAM" id="SSF55424">
    <property type="entry name" value="FAD/NAD-linked reductases, dimerisation (C-terminal) domain"/>
    <property type="match status" value="1"/>
</dbReference>
<feature type="domain" description="FAD/NAD(P)-binding" evidence="19">
    <location>
        <begin position="8"/>
        <end position="331"/>
    </location>
</feature>
<dbReference type="STRING" id="926571.NVIE_012710"/>
<dbReference type="FunFam" id="3.30.390.30:FF:000001">
    <property type="entry name" value="Dihydrolipoyl dehydrogenase"/>
    <property type="match status" value="1"/>
</dbReference>
<comment type="cofactor">
    <cofactor evidence="1">
        <name>FAD</name>
        <dbReference type="ChEBI" id="CHEBI:57692"/>
    </cofactor>
</comment>
<keyword evidence="14 17" id="KW-0676">Redox-active center</keyword>
<dbReference type="NCBIfam" id="TIGR02053">
    <property type="entry name" value="MerA"/>
    <property type="match status" value="1"/>
</dbReference>
<dbReference type="SUPFAM" id="SSF51905">
    <property type="entry name" value="FAD/NAD(P)-binding domain"/>
    <property type="match status" value="1"/>
</dbReference>
<gene>
    <name evidence="20" type="primary">merA</name>
    <name evidence="20" type="ORF">NVIE_012710</name>
</gene>
<comment type="subunit">
    <text evidence="3">Homodimer.</text>
</comment>
<dbReference type="EC" id="1.16.1.1" evidence="4"/>
<evidence type="ECO:0000256" key="4">
    <source>
        <dbReference type="ARBA" id="ARBA00012661"/>
    </source>
</evidence>
<evidence type="ECO:0000256" key="16">
    <source>
        <dbReference type="ARBA" id="ARBA00048984"/>
    </source>
</evidence>
<keyword evidence="21" id="KW-1185">Reference proteome</keyword>
<dbReference type="Proteomes" id="UP000027093">
    <property type="component" value="Chromosome"/>
</dbReference>
<evidence type="ECO:0000256" key="10">
    <source>
        <dbReference type="ARBA" id="ARBA00022857"/>
    </source>
</evidence>
<sequence length="476" mass="51754">MIMKNGRYDLIIIGGGAAAFSAAIKANRHGVKTAMIERAMLGGTCVNVGCVPSKNLLGAGEILHSAKHPSYPSVFSCDSDFDFAKTIESKDALVRGLRKQKYYDVLQSLEHVELVQADASFVSPKKVKIVDDDGRLFEADKFIIATGSSPSVPRFKGIENMQYLTNNGALALKEKPSSMIVIGGRALGLEFAQMYARFGAKVTLLQRSDRIIPDHEPEISQGLHQHLTEEEGIEIITDVNVREVWQKNGSKFVRASVKNKEERVFEAEQLLMATGRRPNTADLHLENAGVKLRDDGAIIVNSEMRTSASHIWAGGDVVGEPMLETLAAKAGATAAENALTGGHKKIDLLSVPSAVFTSPQVASVGMTEEQMMQKYGYCSCRTLLMKDVPKALTVNDTRGLIKMAVDPKKNNRIVGVHILASIAADMIHEAVVAVKYRLTIDDIIDTVHVFPTMSEAIKLVATAFKQDVSKLSCCAE</sequence>
<dbReference type="GO" id="GO:0003955">
    <property type="term" value="F:NAD(P)H dehydrogenase (quinone) activity"/>
    <property type="evidence" value="ECO:0007669"/>
    <property type="project" value="TreeGrafter"/>
</dbReference>
<dbReference type="HOGENOM" id="CLU_016755_1_1_2"/>
<dbReference type="InterPro" id="IPR036188">
    <property type="entry name" value="FAD/NAD-bd_sf"/>
</dbReference>
<protein>
    <recommendedName>
        <fullName evidence="5">Mercuric reductase</fullName>
        <ecNumber evidence="4">1.16.1.1</ecNumber>
    </recommendedName>
    <alternativeName>
        <fullName evidence="15">Hg(II) reductase</fullName>
    </alternativeName>
</protein>
<dbReference type="InterPro" id="IPR021179">
    <property type="entry name" value="Mercury_reductase_MerA"/>
</dbReference>
<keyword evidence="11" id="KW-0476">Mercury</keyword>
<dbReference type="Gene3D" id="3.30.390.30">
    <property type="match status" value="1"/>
</dbReference>
<keyword evidence="12 17" id="KW-0560">Oxidoreductase</keyword>
<dbReference type="InterPro" id="IPR023753">
    <property type="entry name" value="FAD/NAD-binding_dom"/>
</dbReference>
<evidence type="ECO:0000256" key="9">
    <source>
        <dbReference type="ARBA" id="ARBA00022827"/>
    </source>
</evidence>
<proteinExistence type="inferred from homology"/>
<comment type="similarity">
    <text evidence="2 17">Belongs to the class-I pyridine nucleotide-disulfide oxidoreductase family.</text>
</comment>
<evidence type="ECO:0000256" key="5">
    <source>
        <dbReference type="ARBA" id="ARBA00014791"/>
    </source>
</evidence>
<name>A0A060HJR6_9ARCH</name>
<feature type="domain" description="Pyridine nucleotide-disulphide oxidoreductase dimerisation" evidence="18">
    <location>
        <begin position="351"/>
        <end position="459"/>
    </location>
</feature>
<dbReference type="GO" id="GO:0016152">
    <property type="term" value="F:mercury (II) reductase (NADP+) activity"/>
    <property type="evidence" value="ECO:0007669"/>
    <property type="project" value="UniProtKB-EC"/>
</dbReference>
<evidence type="ECO:0000259" key="18">
    <source>
        <dbReference type="Pfam" id="PF02852"/>
    </source>
</evidence>
<dbReference type="PANTHER" id="PTHR43014:SF4">
    <property type="entry name" value="PYRIDINE NUCLEOTIDE-DISULFIDE OXIDOREDUCTASE RCLA-RELATED"/>
    <property type="match status" value="1"/>
</dbReference>
<organism evidence="20 21">
    <name type="scientific">Nitrososphaera viennensis EN76</name>
    <dbReference type="NCBI Taxonomy" id="926571"/>
    <lineage>
        <taxon>Archaea</taxon>
        <taxon>Nitrososphaerota</taxon>
        <taxon>Nitrososphaeria</taxon>
        <taxon>Nitrososphaerales</taxon>
        <taxon>Nitrososphaeraceae</taxon>
        <taxon>Nitrososphaera</taxon>
    </lineage>
</organism>
<dbReference type="InterPro" id="IPR004099">
    <property type="entry name" value="Pyr_nucl-diS_OxRdtase_dimer"/>
</dbReference>
<keyword evidence="7 17" id="KW-0285">Flavoprotein</keyword>